<dbReference type="PANTHER" id="PTHR33281:SF19">
    <property type="entry name" value="VOLTAGE-DEPENDENT ANION CHANNEL-FORMING PROTEIN YNEE"/>
    <property type="match status" value="1"/>
</dbReference>
<feature type="transmembrane region" description="Helical" evidence="8">
    <location>
        <begin position="102"/>
        <end position="120"/>
    </location>
</feature>
<keyword evidence="2" id="KW-0813">Transport</keyword>
<proteinExistence type="predicted"/>
<evidence type="ECO:0000256" key="6">
    <source>
        <dbReference type="ARBA" id="ARBA00023065"/>
    </source>
</evidence>
<accession>A0ABQ6N635</accession>
<sequence>MNFGTERPPAPLPSSASPREVFLHYAAHRRASYRVISGRYHGCKNATKSTDGFFHTILFIGYYGHCMDYVIHAWVAATLYSALFSILNGYNLISADLSALPSNSFFAVTTTLSLLLAFRANRAAVRYWDARAFWGVVVADVRILGNRIVSNSLLAPENEPLREDSAIFLCRLVAFAVTTRNYLRRQRPLLFPDDYIGLSLTQSELQRLDNANHICNENMQLLWRSLRTTFPVPSGCGVQSALAHESAIRLLDDLVLRSGGLERIRNSPLPVIWTSNLRFYLVIYFLFLPFLIINAAGYYTILVTSVSAFLFLTIEAAASDVDVGPFQATRLNHIDCDAMLLRIEADVEHLLEALYERND</sequence>
<evidence type="ECO:0000256" key="5">
    <source>
        <dbReference type="ARBA" id="ARBA00022989"/>
    </source>
</evidence>
<evidence type="ECO:0000256" key="3">
    <source>
        <dbReference type="ARBA" id="ARBA00022475"/>
    </source>
</evidence>
<dbReference type="Pfam" id="PF25539">
    <property type="entry name" value="Bestrophin_2"/>
    <property type="match status" value="1"/>
</dbReference>
<dbReference type="InterPro" id="IPR044669">
    <property type="entry name" value="YneE/VCCN1/2-like"/>
</dbReference>
<keyword evidence="7 8" id="KW-0472">Membrane</keyword>
<comment type="subcellular location">
    <subcellularLocation>
        <location evidence="1">Cell membrane</location>
        <topology evidence="1">Multi-pass membrane protein</topology>
    </subcellularLocation>
</comment>
<keyword evidence="10" id="KW-1185">Reference proteome</keyword>
<gene>
    <name evidence="9" type="ORF">TeGR_g14524</name>
</gene>
<keyword evidence="3" id="KW-1003">Cell membrane</keyword>
<dbReference type="PANTHER" id="PTHR33281">
    <property type="entry name" value="UPF0187 PROTEIN YNEE"/>
    <property type="match status" value="1"/>
</dbReference>
<keyword evidence="4 8" id="KW-0812">Transmembrane</keyword>
<organism evidence="9 10">
    <name type="scientific">Tetraparma gracilis</name>
    <dbReference type="NCBI Taxonomy" id="2962635"/>
    <lineage>
        <taxon>Eukaryota</taxon>
        <taxon>Sar</taxon>
        <taxon>Stramenopiles</taxon>
        <taxon>Ochrophyta</taxon>
        <taxon>Bolidophyceae</taxon>
        <taxon>Parmales</taxon>
        <taxon>Triparmaceae</taxon>
        <taxon>Tetraparma</taxon>
    </lineage>
</organism>
<name>A0ABQ6N635_9STRA</name>
<protein>
    <submittedName>
        <fullName evidence="9">Uncharacterized protein</fullName>
    </submittedName>
</protein>
<dbReference type="Proteomes" id="UP001165060">
    <property type="component" value="Unassembled WGS sequence"/>
</dbReference>
<keyword evidence="5 8" id="KW-1133">Transmembrane helix</keyword>
<evidence type="ECO:0000256" key="7">
    <source>
        <dbReference type="ARBA" id="ARBA00023136"/>
    </source>
</evidence>
<comment type="caution">
    <text evidence="9">The sequence shown here is derived from an EMBL/GenBank/DDBJ whole genome shotgun (WGS) entry which is preliminary data.</text>
</comment>
<feature type="transmembrane region" description="Helical" evidence="8">
    <location>
        <begin position="279"/>
        <end position="301"/>
    </location>
</feature>
<evidence type="ECO:0000313" key="9">
    <source>
        <dbReference type="EMBL" id="GMI40669.1"/>
    </source>
</evidence>
<evidence type="ECO:0000256" key="8">
    <source>
        <dbReference type="SAM" id="Phobius"/>
    </source>
</evidence>
<evidence type="ECO:0000256" key="4">
    <source>
        <dbReference type="ARBA" id="ARBA00022692"/>
    </source>
</evidence>
<evidence type="ECO:0000256" key="1">
    <source>
        <dbReference type="ARBA" id="ARBA00004651"/>
    </source>
</evidence>
<reference evidence="9 10" key="1">
    <citation type="journal article" date="2023" name="Commun. Biol.">
        <title>Genome analysis of Parmales, the sister group of diatoms, reveals the evolutionary specialization of diatoms from phago-mixotrophs to photoautotrophs.</title>
        <authorList>
            <person name="Ban H."/>
            <person name="Sato S."/>
            <person name="Yoshikawa S."/>
            <person name="Yamada K."/>
            <person name="Nakamura Y."/>
            <person name="Ichinomiya M."/>
            <person name="Sato N."/>
            <person name="Blanc-Mathieu R."/>
            <person name="Endo H."/>
            <person name="Kuwata A."/>
            <person name="Ogata H."/>
        </authorList>
    </citation>
    <scope>NUCLEOTIDE SEQUENCE [LARGE SCALE GENOMIC DNA]</scope>
</reference>
<keyword evidence="6" id="KW-0406">Ion transport</keyword>
<evidence type="ECO:0000256" key="2">
    <source>
        <dbReference type="ARBA" id="ARBA00022448"/>
    </source>
</evidence>
<dbReference type="EMBL" id="BRYB01000948">
    <property type="protein sequence ID" value="GMI40669.1"/>
    <property type="molecule type" value="Genomic_DNA"/>
</dbReference>
<evidence type="ECO:0000313" key="10">
    <source>
        <dbReference type="Proteomes" id="UP001165060"/>
    </source>
</evidence>